<organism evidence="2 3">
    <name type="scientific">Pseudoxanthomonas taiwanensis</name>
    <dbReference type="NCBI Taxonomy" id="176598"/>
    <lineage>
        <taxon>Bacteria</taxon>
        <taxon>Pseudomonadati</taxon>
        <taxon>Pseudomonadota</taxon>
        <taxon>Gammaproteobacteria</taxon>
        <taxon>Lysobacterales</taxon>
        <taxon>Lysobacteraceae</taxon>
        <taxon>Pseudoxanthomonas</taxon>
    </lineage>
</organism>
<reference evidence="2" key="1">
    <citation type="submission" date="2017-10" db="EMBL/GenBank/DDBJ databases">
        <title>Whole genome sequencing of members of genus Pseudoxanthomonas.</title>
        <authorList>
            <person name="Kumar S."/>
            <person name="Bansal K."/>
            <person name="Kaur A."/>
            <person name="Patil P."/>
            <person name="Sharma S."/>
            <person name="Patil P.B."/>
        </authorList>
    </citation>
    <scope>NUCLEOTIDE SEQUENCE</scope>
    <source>
        <strain evidence="2">DSM 22914</strain>
    </source>
</reference>
<dbReference type="SUPFAM" id="SSF54913">
    <property type="entry name" value="GlnB-like"/>
    <property type="match status" value="1"/>
</dbReference>
<dbReference type="GO" id="GO:0010038">
    <property type="term" value="P:response to metal ion"/>
    <property type="evidence" value="ECO:0007669"/>
    <property type="project" value="InterPro"/>
</dbReference>
<dbReference type="InterPro" id="IPR015867">
    <property type="entry name" value="N-reg_PII/ATP_PRibTrfase_C"/>
</dbReference>
<comment type="caution">
    <text evidence="2">The sequence shown here is derived from an EMBL/GenBank/DDBJ whole genome shotgun (WGS) entry which is preliminary data.</text>
</comment>
<dbReference type="OrthoDB" id="37622at2"/>
<dbReference type="AlphaFoldDB" id="A0A921P1Y9"/>
<dbReference type="PANTHER" id="PTHR23419:SF8">
    <property type="entry name" value="FI09726P"/>
    <property type="match status" value="1"/>
</dbReference>
<evidence type="ECO:0000313" key="2">
    <source>
        <dbReference type="EMBL" id="KAF1684609.1"/>
    </source>
</evidence>
<dbReference type="InterPro" id="IPR004323">
    <property type="entry name" value="Ion_tolerance_CutA"/>
</dbReference>
<dbReference type="InterPro" id="IPR011322">
    <property type="entry name" value="N-reg_PII-like_a/b"/>
</dbReference>
<comment type="similarity">
    <text evidence="1">Belongs to the CutA family.</text>
</comment>
<protein>
    <submittedName>
        <fullName evidence="2">Divalent-cation tolerance protein CutA</fullName>
    </submittedName>
</protein>
<dbReference type="Gene3D" id="3.30.70.120">
    <property type="match status" value="1"/>
</dbReference>
<keyword evidence="3" id="KW-1185">Reference proteome</keyword>
<accession>A0A921P1Y9</accession>
<dbReference type="GO" id="GO:0005507">
    <property type="term" value="F:copper ion binding"/>
    <property type="evidence" value="ECO:0007669"/>
    <property type="project" value="TreeGrafter"/>
</dbReference>
<dbReference type="Proteomes" id="UP000717981">
    <property type="component" value="Unassembled WGS sequence"/>
</dbReference>
<dbReference type="PANTHER" id="PTHR23419">
    <property type="entry name" value="DIVALENT CATION TOLERANCE CUTA-RELATED"/>
    <property type="match status" value="1"/>
</dbReference>
<sequence>MGPPMDIHLVFCSCPDRDSAGRLAASAVEARLAACASVLPGMRSVYRWQGRIEQADEVLLLLKTRAALVPALTEHLRAAHPYELPEVLAVQAAGGLPAYLAWVAEETRRSERA</sequence>
<evidence type="ECO:0000313" key="3">
    <source>
        <dbReference type="Proteomes" id="UP000717981"/>
    </source>
</evidence>
<name>A0A921P1Y9_9GAMM</name>
<dbReference type="EMBL" id="PDWK01000108">
    <property type="protein sequence ID" value="KAF1684609.1"/>
    <property type="molecule type" value="Genomic_DNA"/>
</dbReference>
<proteinExistence type="inferred from homology"/>
<dbReference type="Pfam" id="PF03091">
    <property type="entry name" value="CutA1"/>
    <property type="match status" value="1"/>
</dbReference>
<evidence type="ECO:0000256" key="1">
    <source>
        <dbReference type="ARBA" id="ARBA00010169"/>
    </source>
</evidence>
<gene>
    <name evidence="2" type="ORF">CR938_13710</name>
</gene>